<dbReference type="GO" id="GO:0060468">
    <property type="term" value="P:prevention of polyspermy"/>
    <property type="evidence" value="ECO:0007669"/>
    <property type="project" value="TreeGrafter"/>
</dbReference>
<dbReference type="Gene3D" id="2.60.40.4100">
    <property type="entry name" value="Zona pellucida, ZP-C domain"/>
    <property type="match status" value="1"/>
</dbReference>
<feature type="compositionally biased region" description="Basic and acidic residues" evidence="11">
    <location>
        <begin position="689"/>
        <end position="699"/>
    </location>
</feature>
<evidence type="ECO:0000256" key="9">
    <source>
        <dbReference type="ARBA" id="ARBA00023279"/>
    </source>
</evidence>
<keyword evidence="3" id="KW-0272">Extracellular matrix</keyword>
<feature type="compositionally biased region" description="Polar residues" evidence="11">
    <location>
        <begin position="570"/>
        <end position="581"/>
    </location>
</feature>
<evidence type="ECO:0000256" key="2">
    <source>
        <dbReference type="ARBA" id="ARBA00022475"/>
    </source>
</evidence>
<evidence type="ECO:0000256" key="7">
    <source>
        <dbReference type="ARBA" id="ARBA00023136"/>
    </source>
</evidence>
<dbReference type="GO" id="GO:0035805">
    <property type="term" value="C:egg coat"/>
    <property type="evidence" value="ECO:0007669"/>
    <property type="project" value="UniProtKB-SubCell"/>
</dbReference>
<keyword evidence="8" id="KW-1015">Disulfide bond</keyword>
<dbReference type="Pfam" id="PF00100">
    <property type="entry name" value="Zona_pellucida"/>
    <property type="match status" value="1"/>
</dbReference>
<dbReference type="GeneTree" id="ENSGT00940000175473"/>
<keyword evidence="4" id="KW-0165">Cleavage on pair of basic residues</keyword>
<dbReference type="GO" id="GO:0007339">
    <property type="term" value="P:binding of sperm to zona pellucida"/>
    <property type="evidence" value="ECO:0007669"/>
    <property type="project" value="TreeGrafter"/>
</dbReference>
<keyword evidence="2" id="KW-1003">Cell membrane</keyword>
<dbReference type="InterPro" id="IPR055355">
    <property type="entry name" value="ZP-C"/>
</dbReference>
<feature type="region of interest" description="Disordered" evidence="11">
    <location>
        <begin position="405"/>
        <end position="442"/>
    </location>
</feature>
<feature type="compositionally biased region" description="Basic and acidic residues" evidence="11">
    <location>
        <begin position="81"/>
        <end position="91"/>
    </location>
</feature>
<dbReference type="GO" id="GO:0005886">
    <property type="term" value="C:plasma membrane"/>
    <property type="evidence" value="ECO:0007669"/>
    <property type="project" value="UniProtKB-SubCell"/>
</dbReference>
<feature type="compositionally biased region" description="Polar residues" evidence="11">
    <location>
        <begin position="879"/>
        <end position="889"/>
    </location>
</feature>
<evidence type="ECO:0000256" key="4">
    <source>
        <dbReference type="ARBA" id="ARBA00022685"/>
    </source>
</evidence>
<evidence type="ECO:0000256" key="12">
    <source>
        <dbReference type="SAM" id="SignalP"/>
    </source>
</evidence>
<feature type="compositionally biased region" description="Pro residues" evidence="11">
    <location>
        <begin position="712"/>
        <end position="732"/>
    </location>
</feature>
<dbReference type="STRING" id="41447.ENSSDUP00000012979"/>
<organism evidence="14 15">
    <name type="scientific">Seriola dumerili</name>
    <name type="common">Greater amberjack</name>
    <name type="synonym">Caranx dumerili</name>
    <dbReference type="NCBI Taxonomy" id="41447"/>
    <lineage>
        <taxon>Eukaryota</taxon>
        <taxon>Metazoa</taxon>
        <taxon>Chordata</taxon>
        <taxon>Craniata</taxon>
        <taxon>Vertebrata</taxon>
        <taxon>Euteleostomi</taxon>
        <taxon>Actinopterygii</taxon>
        <taxon>Neopterygii</taxon>
        <taxon>Teleostei</taxon>
        <taxon>Neoteleostei</taxon>
        <taxon>Acanthomorphata</taxon>
        <taxon>Carangaria</taxon>
        <taxon>Carangiformes</taxon>
        <taxon>Carangidae</taxon>
        <taxon>Seriola</taxon>
    </lineage>
</organism>
<reference evidence="14" key="2">
    <citation type="submission" date="2025-09" db="UniProtKB">
        <authorList>
            <consortium name="Ensembl"/>
        </authorList>
    </citation>
    <scope>IDENTIFICATION</scope>
</reference>
<sequence>MHLKQKGHCVCVLLLYTITTISSPPVGSTPQPSSQSPSYAPGPEGRERQHQVFARLGNPDRAHTADTSGGKPEQRMASSSSDRRFKNHQKLEQTEEDWLDLSNENCSEGKVEHIIKGNFYIIGQLKANIPNLGYQSDSAVSVQAPGGQGRSRGQLLRGSEESWQKLQPVVECGDDAMTLIVRRRRAVHLLLDRANESSVALSQLPPHCGYSVQTTWRDLSLMAHYDACHVAQEDDSYVFPLLWRGTPVEMSCPVSQTQPHVTGLPSLCCSPYGMTVTVQGPAAAEELRINVRGEWSPLVLLAEQCGYVLDTRGAEVVITAPYLTCGITVKDGKFTLSLQIGAKTFTLSCPVSPAEELPLTRQPLVGGPHHLSSGPTKPIPETLQPFPWAPPFYLAPLYYPHPTYHHKNPRPDVRDARNPPTPSSSTPHPAFVPQPLPPVDSQPDYQEYYSHQIPVGESYEQLAAHGSLSSADEMEDSGRLYPDLQRKQGPPVSGVSEKHGAARSPCSATPGRVEAPSLGPPGYAFNPYYHYYHHPKIPLPGPDPDPGPGVSEELSSTNSHTREFPLLPPNVQQSEADSGQVPQPVPDAASHPYIPPAPHAPYPQPYPYHHHHYYYYHFPHIARGEAQRLAPLHTDNAAAETNLPDDHPFSVHDDYSVNPDVDQPNADETVDIENYSADRIKNQLSSAADDVKPELEDKKRRSTPASPAVQPRLPPYYSPEPHPVTAPPPEQPSSPAQSNRNPPPHPHNSHPHYHFYQRYYAPESLQSRASDPPLQSSSSSVQHPSGSKHQTTASPTELTYDVQNGRLHPYYYYYYYHFYQPKVPKDDGDLHPADGTDTEKESSKSESQLPSDSDGSRMDLLVHAPEAGHPSIPLHSPFPSLNSHHMNQQHPRHPGGGEAEERPGNETRDRLKADTHTPSASPCSYPVKDCTVGQHFVFAMPDSVVEPTVAPPAHPSESSNVSCALQRLTSDPDVYIVPLDGCGVNTHVFGETVVHLLEVQGFHSLQQHHDSAQEYSPVRLMVECSSSPGAPGEARLHVMVQPPPPIQSTPATVTVQLRIATDESFTSYHPEAHLPLSLMRGRPLYLEARLLDPPPGPDLVLLVHSCLAYTHAPYAGWMSIYNRFTSHGDSQLLSSPHTIWRIVISGFLSLPSDSSSYMEDPEIYFLCLTEVCSAAGGDCTVGWSNSPNGDV</sequence>
<feature type="region of interest" description="Disordered" evidence="11">
    <location>
        <begin position="638"/>
        <end position="666"/>
    </location>
</feature>
<feature type="compositionally biased region" description="Low complexity" evidence="11">
    <location>
        <begin position="22"/>
        <end position="43"/>
    </location>
</feature>
<name>A0A3B4U317_SERDU</name>
<proteinExistence type="predicted"/>
<dbReference type="GO" id="GO:0035804">
    <property type="term" value="F:structural constituent of egg coat"/>
    <property type="evidence" value="ECO:0007669"/>
    <property type="project" value="TreeGrafter"/>
</dbReference>
<dbReference type="InterPro" id="IPR042235">
    <property type="entry name" value="ZP-C_dom"/>
</dbReference>
<evidence type="ECO:0000256" key="10">
    <source>
        <dbReference type="ARBA" id="ARBA00024183"/>
    </source>
</evidence>
<evidence type="ECO:0000256" key="1">
    <source>
        <dbReference type="ARBA" id="ARBA00004251"/>
    </source>
</evidence>
<dbReference type="PROSITE" id="PS51034">
    <property type="entry name" value="ZP_2"/>
    <property type="match status" value="1"/>
</dbReference>
<dbReference type="OMA" id="PRHIWRI"/>
<feature type="signal peptide" evidence="12">
    <location>
        <begin position="1"/>
        <end position="22"/>
    </location>
</feature>
<dbReference type="PANTHER" id="PTHR23343:SF117">
    <property type="entry name" value="ZONA PELLUCIDA SPERM-BINDING PROTEIN 4-LIKE ISOFORM X1"/>
    <property type="match status" value="1"/>
</dbReference>
<feature type="compositionally biased region" description="Low complexity" evidence="11">
    <location>
        <begin position="767"/>
        <end position="787"/>
    </location>
</feature>
<keyword evidence="3" id="KW-0964">Secreted</keyword>
<protein>
    <recommendedName>
        <fullName evidence="13">ZP domain-containing protein</fullName>
    </recommendedName>
</protein>
<keyword evidence="7" id="KW-0472">Membrane</keyword>
<dbReference type="GO" id="GO:0032190">
    <property type="term" value="F:acrosin binding"/>
    <property type="evidence" value="ECO:0007669"/>
    <property type="project" value="TreeGrafter"/>
</dbReference>
<feature type="compositionally biased region" description="Basic and acidic residues" evidence="11">
    <location>
        <begin position="899"/>
        <end position="915"/>
    </location>
</feature>
<feature type="compositionally biased region" description="Basic and acidic residues" evidence="11">
    <location>
        <begin position="644"/>
        <end position="655"/>
    </location>
</feature>
<reference evidence="14" key="1">
    <citation type="submission" date="2025-08" db="UniProtKB">
        <authorList>
            <consortium name="Ensembl"/>
        </authorList>
    </citation>
    <scope>IDENTIFICATION</scope>
</reference>
<feature type="domain" description="ZP" evidence="13">
    <location>
        <begin position="929"/>
        <end position="1186"/>
    </location>
</feature>
<feature type="compositionally biased region" description="Pro residues" evidence="11">
    <location>
        <begin position="537"/>
        <end position="547"/>
    </location>
</feature>
<feature type="region of interest" description="Disordered" evidence="11">
    <location>
        <begin position="826"/>
        <end position="921"/>
    </location>
</feature>
<dbReference type="PANTHER" id="PTHR23343">
    <property type="entry name" value="ZONA PELLUCIDA SPERM-BINDING PROTEIN"/>
    <property type="match status" value="1"/>
</dbReference>
<comment type="subcellular location">
    <subcellularLocation>
        <location evidence="1">Cell membrane</location>
        <topology evidence="1">Single-pass type I membrane protein</topology>
    </subcellularLocation>
    <subcellularLocation>
        <location evidence="10">Zona pellucida</location>
    </subcellularLocation>
</comment>
<evidence type="ECO:0000256" key="11">
    <source>
        <dbReference type="SAM" id="MobiDB-lite"/>
    </source>
</evidence>
<dbReference type="AlphaFoldDB" id="A0A3B4U317"/>
<dbReference type="InterPro" id="IPR051148">
    <property type="entry name" value="Zona_Pellucida_Domain_gp"/>
</dbReference>
<evidence type="ECO:0000259" key="13">
    <source>
        <dbReference type="PROSITE" id="PS51034"/>
    </source>
</evidence>
<feature type="region of interest" description="Disordered" evidence="11">
    <location>
        <begin position="537"/>
        <end position="583"/>
    </location>
</feature>
<keyword evidence="15" id="KW-1185">Reference proteome</keyword>
<feature type="compositionally biased region" description="Polar residues" evidence="11">
    <location>
        <begin position="788"/>
        <end position="797"/>
    </location>
</feature>
<evidence type="ECO:0000256" key="3">
    <source>
        <dbReference type="ARBA" id="ARBA00022530"/>
    </source>
</evidence>
<feature type="chain" id="PRO_5017234664" description="ZP domain-containing protein" evidence="12">
    <location>
        <begin position="23"/>
        <end position="1191"/>
    </location>
</feature>
<evidence type="ECO:0000256" key="6">
    <source>
        <dbReference type="ARBA" id="ARBA00022989"/>
    </source>
</evidence>
<feature type="region of interest" description="Disordered" evidence="11">
    <location>
        <begin position="679"/>
        <end position="752"/>
    </location>
</feature>
<evidence type="ECO:0000256" key="8">
    <source>
        <dbReference type="ARBA" id="ARBA00023157"/>
    </source>
</evidence>
<dbReference type="Ensembl" id="ENSSDUT00000013215.1">
    <property type="protein sequence ID" value="ENSSDUP00000012979.1"/>
    <property type="gene ID" value="ENSSDUG00000009442.1"/>
</dbReference>
<keyword evidence="5" id="KW-0812">Transmembrane</keyword>
<keyword evidence="12" id="KW-0732">Signal</keyword>
<dbReference type="InterPro" id="IPR001507">
    <property type="entry name" value="ZP_dom"/>
</dbReference>
<feature type="compositionally biased region" description="Basic and acidic residues" evidence="11">
    <location>
        <begin position="826"/>
        <end position="844"/>
    </location>
</feature>
<feature type="region of interest" description="Disordered" evidence="11">
    <location>
        <begin position="765"/>
        <end position="800"/>
    </location>
</feature>
<keyword evidence="9" id="KW-0278">Fertilization</keyword>
<accession>A0A3B4U317</accession>
<evidence type="ECO:0000313" key="14">
    <source>
        <dbReference type="Ensembl" id="ENSSDUP00000012979.1"/>
    </source>
</evidence>
<feature type="compositionally biased region" description="Pro residues" evidence="11">
    <location>
        <begin position="430"/>
        <end position="440"/>
    </location>
</feature>
<keyword evidence="6" id="KW-1133">Transmembrane helix</keyword>
<dbReference type="Proteomes" id="UP000261420">
    <property type="component" value="Unplaced"/>
</dbReference>
<evidence type="ECO:0000313" key="15">
    <source>
        <dbReference type="Proteomes" id="UP000261420"/>
    </source>
</evidence>
<feature type="region of interest" description="Disordered" evidence="11">
    <location>
        <begin position="481"/>
        <end position="516"/>
    </location>
</feature>
<feature type="region of interest" description="Disordered" evidence="11">
    <location>
        <begin position="22"/>
        <end position="91"/>
    </location>
</feature>
<evidence type="ECO:0000256" key="5">
    <source>
        <dbReference type="ARBA" id="ARBA00022692"/>
    </source>
</evidence>